<dbReference type="EMBL" id="JAVXUO010000808">
    <property type="protein sequence ID" value="KAK2988877.1"/>
    <property type="molecule type" value="Genomic_DNA"/>
</dbReference>
<protein>
    <submittedName>
        <fullName evidence="2">Uncharacterized protein</fullName>
    </submittedName>
</protein>
<dbReference type="Proteomes" id="UP001187471">
    <property type="component" value="Unassembled WGS sequence"/>
</dbReference>
<feature type="region of interest" description="Disordered" evidence="1">
    <location>
        <begin position="1"/>
        <end position="22"/>
    </location>
</feature>
<comment type="caution">
    <text evidence="2">The sequence shown here is derived from an EMBL/GenBank/DDBJ whole genome shotgun (WGS) entry which is preliminary data.</text>
</comment>
<proteinExistence type="predicted"/>
<evidence type="ECO:0000313" key="2">
    <source>
        <dbReference type="EMBL" id="KAK2988877.1"/>
    </source>
</evidence>
<feature type="non-terminal residue" evidence="2">
    <location>
        <position position="118"/>
    </location>
</feature>
<feature type="compositionally biased region" description="Basic and acidic residues" evidence="1">
    <location>
        <begin position="95"/>
        <end position="118"/>
    </location>
</feature>
<dbReference type="AlphaFoldDB" id="A0AA88UUH8"/>
<sequence length="118" mass="13050">FEAVNPSHSKKSENPLPYTSKFANSRCPKLRYLITPKFSKGTRSCICPSEKQSSSDAASLTMTFFPFSFPFSTKVPPNSAALSISDTLYGNGKPKPQDYRPESSKQSIRRDEAAPYSS</sequence>
<feature type="region of interest" description="Disordered" evidence="1">
    <location>
        <begin position="84"/>
        <end position="118"/>
    </location>
</feature>
<accession>A0AA88UUH8</accession>
<evidence type="ECO:0000313" key="3">
    <source>
        <dbReference type="Proteomes" id="UP001187471"/>
    </source>
</evidence>
<gene>
    <name evidence="2" type="ORF">RJ640_021817</name>
</gene>
<evidence type="ECO:0000256" key="1">
    <source>
        <dbReference type="SAM" id="MobiDB-lite"/>
    </source>
</evidence>
<keyword evidence="3" id="KW-1185">Reference proteome</keyword>
<reference evidence="2" key="1">
    <citation type="submission" date="2022-12" db="EMBL/GenBank/DDBJ databases">
        <title>Draft genome assemblies for two species of Escallonia (Escalloniales).</title>
        <authorList>
            <person name="Chanderbali A."/>
            <person name="Dervinis C."/>
            <person name="Anghel I."/>
            <person name="Soltis D."/>
            <person name="Soltis P."/>
            <person name="Zapata F."/>
        </authorList>
    </citation>
    <scope>NUCLEOTIDE SEQUENCE</scope>
    <source>
        <strain evidence="2">UCBG92.1500</strain>
        <tissue evidence="2">Leaf</tissue>
    </source>
</reference>
<organism evidence="2 3">
    <name type="scientific">Escallonia rubra</name>
    <dbReference type="NCBI Taxonomy" id="112253"/>
    <lineage>
        <taxon>Eukaryota</taxon>
        <taxon>Viridiplantae</taxon>
        <taxon>Streptophyta</taxon>
        <taxon>Embryophyta</taxon>
        <taxon>Tracheophyta</taxon>
        <taxon>Spermatophyta</taxon>
        <taxon>Magnoliopsida</taxon>
        <taxon>eudicotyledons</taxon>
        <taxon>Gunneridae</taxon>
        <taxon>Pentapetalae</taxon>
        <taxon>asterids</taxon>
        <taxon>campanulids</taxon>
        <taxon>Escalloniales</taxon>
        <taxon>Escalloniaceae</taxon>
        <taxon>Escallonia</taxon>
    </lineage>
</organism>
<name>A0AA88UUH8_9ASTE</name>